<dbReference type="KEGG" id="nmu:Nmul_A2115"/>
<dbReference type="InterPro" id="IPR000821">
    <property type="entry name" value="Ala_racemase"/>
</dbReference>
<dbReference type="PANTHER" id="PTHR30511:SF0">
    <property type="entry name" value="ALANINE RACEMASE, CATABOLIC-RELATED"/>
    <property type="match status" value="1"/>
</dbReference>
<dbReference type="CDD" id="cd06827">
    <property type="entry name" value="PLPDE_III_AR_proteobact"/>
    <property type="match status" value="1"/>
</dbReference>
<comment type="catalytic activity">
    <reaction evidence="1 5">
        <text>L-alanine = D-alanine</text>
        <dbReference type="Rhea" id="RHEA:20249"/>
        <dbReference type="ChEBI" id="CHEBI:57416"/>
        <dbReference type="ChEBI" id="CHEBI:57972"/>
        <dbReference type="EC" id="5.1.1.1"/>
    </reaction>
</comment>
<dbReference type="EMBL" id="FNVK01000012">
    <property type="protein sequence ID" value="SEF87049.1"/>
    <property type="molecule type" value="Genomic_DNA"/>
</dbReference>
<dbReference type="Pfam" id="PF00842">
    <property type="entry name" value="Ala_racemase_C"/>
    <property type="match status" value="1"/>
</dbReference>
<dbReference type="GO" id="GO:0005829">
    <property type="term" value="C:cytosol"/>
    <property type="evidence" value="ECO:0007669"/>
    <property type="project" value="TreeGrafter"/>
</dbReference>
<dbReference type="PRINTS" id="PR00992">
    <property type="entry name" value="ALARACEMASE"/>
</dbReference>
<evidence type="ECO:0000256" key="5">
    <source>
        <dbReference type="HAMAP-Rule" id="MF_01201"/>
    </source>
</evidence>
<sequence>MSRPIQALIDPAALERNLAIVRRHAPRSRVMAVIKADAYGHGLLCAAEALAEAEGFALLELDAAVRLREAGYRQTILLLEGFFDIDELSWIEQYRLSTVVHHPEQLAMLEAVRRRATLDVFLKLNSGMNRLGFTPTEFPAALEHLKANPAVRQITLMTHFACADEPDRNDSIAAQLQCFNLAAGGRYMPRSLANSAAILRFPEAHADWVRPGIMLYGSSPLAHTTAEQLGLQPAMTVSSRIISVQTLRPNDGVGYGHAFRAGSSMRVGIVAGGYADGYPRHAPTGTPVLVKGRRTRIVGRISMDMLHVDLSEIEDAGVGSPVTLWGRGMPVDEVARAAGTLGYELLCAIAPRMQRVT</sequence>
<dbReference type="PANTHER" id="PTHR30511">
    <property type="entry name" value="ALANINE RACEMASE"/>
    <property type="match status" value="1"/>
</dbReference>
<evidence type="ECO:0000256" key="2">
    <source>
        <dbReference type="ARBA" id="ARBA00001933"/>
    </source>
</evidence>
<feature type="modified residue" description="N6-(pyridoxal phosphate)lysine" evidence="5 6">
    <location>
        <position position="35"/>
    </location>
</feature>
<comment type="pathway">
    <text evidence="5">Amino-acid biosynthesis; D-alanine biosynthesis; D-alanine from L-alanine: step 1/1.</text>
</comment>
<dbReference type="SMART" id="SM01005">
    <property type="entry name" value="Ala_racemase_C"/>
    <property type="match status" value="1"/>
</dbReference>
<dbReference type="RefSeq" id="WP_011381417.1">
    <property type="nucleotide sequence ID" value="NC_007614.1"/>
</dbReference>
<dbReference type="OrthoDB" id="9813814at2"/>
<feature type="active site" description="Proton acceptor; specific for L-alanine" evidence="5">
    <location>
        <position position="255"/>
    </location>
</feature>
<reference evidence="9 10" key="1">
    <citation type="submission" date="2016-10" db="EMBL/GenBank/DDBJ databases">
        <authorList>
            <person name="de Groot N.N."/>
        </authorList>
    </citation>
    <scope>NUCLEOTIDE SEQUENCE [LARGE SCALE GENOMIC DNA]</scope>
    <source>
        <strain evidence="9 10">Nl13</strain>
    </source>
</reference>
<comment type="cofactor">
    <cofactor evidence="2 5 6">
        <name>pyridoxal 5'-phosphate</name>
        <dbReference type="ChEBI" id="CHEBI:597326"/>
    </cofactor>
</comment>
<evidence type="ECO:0000259" key="8">
    <source>
        <dbReference type="SMART" id="SM01005"/>
    </source>
</evidence>
<dbReference type="InterPro" id="IPR001608">
    <property type="entry name" value="Ala_racemase_N"/>
</dbReference>
<dbReference type="GO" id="GO:0008784">
    <property type="term" value="F:alanine racemase activity"/>
    <property type="evidence" value="ECO:0007669"/>
    <property type="project" value="UniProtKB-UniRule"/>
</dbReference>
<feature type="binding site" evidence="5 7">
    <location>
        <position position="303"/>
    </location>
    <ligand>
        <name>substrate</name>
    </ligand>
</feature>
<name>A0A1H5VI87_NITMU</name>
<evidence type="ECO:0000256" key="3">
    <source>
        <dbReference type="ARBA" id="ARBA00022898"/>
    </source>
</evidence>
<dbReference type="SMR" id="A0A1H5VI87"/>
<dbReference type="InterPro" id="IPR011079">
    <property type="entry name" value="Ala_racemase_C"/>
</dbReference>
<dbReference type="FunFam" id="3.20.20.10:FF:000002">
    <property type="entry name" value="Alanine racemase"/>
    <property type="match status" value="1"/>
</dbReference>
<dbReference type="InterPro" id="IPR029066">
    <property type="entry name" value="PLP-binding_barrel"/>
</dbReference>
<dbReference type="Gene3D" id="3.20.20.10">
    <property type="entry name" value="Alanine racemase"/>
    <property type="match status" value="1"/>
</dbReference>
<feature type="binding site" evidence="5 7">
    <location>
        <position position="130"/>
    </location>
    <ligand>
        <name>substrate</name>
    </ligand>
</feature>
<organism evidence="9 10">
    <name type="scientific">Nitrosospira multiformis (strain ATCC 25196 / NCIMB 11849 / C 71)</name>
    <dbReference type="NCBI Taxonomy" id="323848"/>
    <lineage>
        <taxon>Bacteria</taxon>
        <taxon>Pseudomonadati</taxon>
        <taxon>Pseudomonadota</taxon>
        <taxon>Betaproteobacteria</taxon>
        <taxon>Nitrosomonadales</taxon>
        <taxon>Nitrosomonadaceae</taxon>
        <taxon>Nitrosospira</taxon>
    </lineage>
</organism>
<gene>
    <name evidence="9" type="ORF">SAMN05216403_11262</name>
</gene>
<dbReference type="HAMAP" id="MF_01201">
    <property type="entry name" value="Ala_racemase"/>
    <property type="match status" value="1"/>
</dbReference>
<dbReference type="Pfam" id="PF01168">
    <property type="entry name" value="Ala_racemase_N"/>
    <property type="match status" value="1"/>
</dbReference>
<proteinExistence type="inferred from homology"/>
<evidence type="ECO:0000256" key="6">
    <source>
        <dbReference type="PIRSR" id="PIRSR600821-50"/>
    </source>
</evidence>
<comment type="similarity">
    <text evidence="5">Belongs to the alanine racemase family.</text>
</comment>
<dbReference type="PROSITE" id="PS00395">
    <property type="entry name" value="ALANINE_RACEMASE"/>
    <property type="match status" value="1"/>
</dbReference>
<dbReference type="GO" id="GO:0030170">
    <property type="term" value="F:pyridoxal phosphate binding"/>
    <property type="evidence" value="ECO:0007669"/>
    <property type="project" value="UniProtKB-UniRule"/>
</dbReference>
<evidence type="ECO:0000313" key="10">
    <source>
        <dbReference type="Proteomes" id="UP000236751"/>
    </source>
</evidence>
<keyword evidence="3 5" id="KW-0663">Pyridoxal phosphate</keyword>
<dbReference type="SUPFAM" id="SSF50621">
    <property type="entry name" value="Alanine racemase C-terminal domain-like"/>
    <property type="match status" value="1"/>
</dbReference>
<evidence type="ECO:0000313" key="9">
    <source>
        <dbReference type="EMBL" id="SEF87049.1"/>
    </source>
</evidence>
<dbReference type="NCBIfam" id="TIGR00492">
    <property type="entry name" value="alr"/>
    <property type="match status" value="1"/>
</dbReference>
<dbReference type="GO" id="GO:0030632">
    <property type="term" value="P:D-alanine biosynthetic process"/>
    <property type="evidence" value="ECO:0007669"/>
    <property type="project" value="UniProtKB-UniRule"/>
</dbReference>
<dbReference type="SUPFAM" id="SSF51419">
    <property type="entry name" value="PLP-binding barrel"/>
    <property type="match status" value="1"/>
</dbReference>
<accession>A0A1H5VI87</accession>
<dbReference type="UniPathway" id="UPA00042">
    <property type="reaction ID" value="UER00497"/>
</dbReference>
<dbReference type="InterPro" id="IPR009006">
    <property type="entry name" value="Ala_racemase/Decarboxylase_C"/>
</dbReference>
<comment type="function">
    <text evidence="5">Catalyzes the interconversion of L-alanine and D-alanine. May also act on other amino acids.</text>
</comment>
<feature type="domain" description="Alanine racemase C-terminal" evidence="8">
    <location>
        <begin position="234"/>
        <end position="357"/>
    </location>
</feature>
<dbReference type="Proteomes" id="UP000236751">
    <property type="component" value="Unassembled WGS sequence"/>
</dbReference>
<dbReference type="AlphaFoldDB" id="A0A1H5VI87"/>
<protein>
    <recommendedName>
        <fullName evidence="5">Alanine racemase</fullName>
        <ecNumber evidence="5">5.1.1.1</ecNumber>
    </recommendedName>
</protein>
<dbReference type="EC" id="5.1.1.1" evidence="5"/>
<dbReference type="Gene3D" id="2.40.37.10">
    <property type="entry name" value="Lyase, Ornithine Decarboxylase, Chain A, domain 1"/>
    <property type="match status" value="1"/>
</dbReference>
<evidence type="ECO:0000256" key="1">
    <source>
        <dbReference type="ARBA" id="ARBA00000316"/>
    </source>
</evidence>
<dbReference type="InterPro" id="IPR020622">
    <property type="entry name" value="Ala_racemase_pyridoxalP-BS"/>
</dbReference>
<evidence type="ECO:0000256" key="7">
    <source>
        <dbReference type="PIRSR" id="PIRSR600821-52"/>
    </source>
</evidence>
<evidence type="ECO:0000256" key="4">
    <source>
        <dbReference type="ARBA" id="ARBA00023235"/>
    </source>
</evidence>
<feature type="active site" description="Proton acceptor; specific for D-alanine" evidence="5">
    <location>
        <position position="35"/>
    </location>
</feature>
<keyword evidence="4 5" id="KW-0413">Isomerase</keyword>